<protein>
    <submittedName>
        <fullName evidence="2">Solute carrier family 13 (Sodium-dependent dicarboxylate transporter), member 2/3/5</fullName>
    </submittedName>
</protein>
<keyword evidence="1" id="KW-1133">Transmembrane helix</keyword>
<accession>A0A1H1GGW2</accession>
<organism evidence="2 3">
    <name type="scientific">Halopelagius longus</name>
    <dbReference type="NCBI Taxonomy" id="1236180"/>
    <lineage>
        <taxon>Archaea</taxon>
        <taxon>Methanobacteriati</taxon>
        <taxon>Methanobacteriota</taxon>
        <taxon>Stenosarchaea group</taxon>
        <taxon>Halobacteria</taxon>
        <taxon>Halobacteriales</taxon>
        <taxon>Haloferacaceae</taxon>
    </lineage>
</organism>
<reference evidence="3" key="1">
    <citation type="submission" date="2016-10" db="EMBL/GenBank/DDBJ databases">
        <authorList>
            <person name="Varghese N."/>
            <person name="Submissions S."/>
        </authorList>
    </citation>
    <scope>NUCLEOTIDE SEQUENCE [LARGE SCALE GENOMIC DNA]</scope>
    <source>
        <strain evidence="3">CGMCC 1.12397</strain>
    </source>
</reference>
<keyword evidence="1" id="KW-0472">Membrane</keyword>
<evidence type="ECO:0000313" key="3">
    <source>
        <dbReference type="Proteomes" id="UP000199289"/>
    </source>
</evidence>
<sequence length="33" mass="3813">MLRAGTILNVLMTGVLTALIWGLFEFVWPHLLW</sequence>
<evidence type="ECO:0000256" key="1">
    <source>
        <dbReference type="SAM" id="Phobius"/>
    </source>
</evidence>
<feature type="transmembrane region" description="Helical" evidence="1">
    <location>
        <begin position="7"/>
        <end position="28"/>
    </location>
</feature>
<gene>
    <name evidence="2" type="ORF">SAMN05216278_3659</name>
</gene>
<keyword evidence="1" id="KW-0812">Transmembrane</keyword>
<name>A0A1H1GGW2_9EURY</name>
<evidence type="ECO:0000313" key="2">
    <source>
        <dbReference type="EMBL" id="SDR12339.1"/>
    </source>
</evidence>
<dbReference type="Proteomes" id="UP000199289">
    <property type="component" value="Unassembled WGS sequence"/>
</dbReference>
<dbReference type="AlphaFoldDB" id="A0A1H1GGW2"/>
<proteinExistence type="predicted"/>
<dbReference type="EMBL" id="FNKQ01000006">
    <property type="protein sequence ID" value="SDR12339.1"/>
    <property type="molecule type" value="Genomic_DNA"/>
</dbReference>